<dbReference type="GO" id="GO:0008270">
    <property type="term" value="F:zinc ion binding"/>
    <property type="evidence" value="ECO:0007669"/>
    <property type="project" value="InterPro"/>
</dbReference>
<name>A0A9W8VGG2_9HYPO</name>
<keyword evidence="2" id="KW-0862">Zinc</keyword>
<dbReference type="Pfam" id="PF00172">
    <property type="entry name" value="Zn_clus"/>
    <property type="match status" value="1"/>
</dbReference>
<keyword evidence="1" id="KW-0479">Metal-binding</keyword>
<keyword evidence="9" id="KW-1185">Reference proteome</keyword>
<gene>
    <name evidence="8" type="ORF">NW762_003971</name>
</gene>
<dbReference type="CDD" id="cd00067">
    <property type="entry name" value="GAL4"/>
    <property type="match status" value="1"/>
</dbReference>
<sequence length="405" mass="44766">MSDRKRNTQGRTKVKTGCATCRIRKIKCDEGKPYCQKCVKTDRKCDGYESPFRLVSSQPINNTQTGSIKLDVGQLPADSTAEAVPLDIKSLNRIMSIKTILDVDLGCEQEASQVLQASLTDSTLRHALLSLRALREDLESTGVTPKFFAKQTPSYNYGLQQYSMALSGLASNLSTPSSEGLKSILLCCQVLISIEQVRGNFAAMGLHIIRGLSIMREYRGRPHLSTTNRLIPAPAQYSQLPLLDIFIIKMFVAPCKFSEPSAAVDSGGVTPPAASESCYVRLIAPNMRTDLKRIATLTMEFLTSVSQVKSPEDALQLVAKKAALLDSLDSWQDDVERTRMENQAQGPEPVSMFFLRFFHRILKVILFGALDSPPDLDAKLQIENDRLQGVANDVSERLKAYVRGN</sequence>
<evidence type="ECO:0000259" key="7">
    <source>
        <dbReference type="PROSITE" id="PS50048"/>
    </source>
</evidence>
<comment type="caution">
    <text evidence="8">The sequence shown here is derived from an EMBL/GenBank/DDBJ whole genome shotgun (WGS) entry which is preliminary data.</text>
</comment>
<evidence type="ECO:0000256" key="4">
    <source>
        <dbReference type="ARBA" id="ARBA00023125"/>
    </source>
</evidence>
<dbReference type="AlphaFoldDB" id="A0A9W8VGG2"/>
<proteinExistence type="predicted"/>
<dbReference type="PROSITE" id="PS50048">
    <property type="entry name" value="ZN2_CY6_FUNGAL_2"/>
    <property type="match status" value="1"/>
</dbReference>
<evidence type="ECO:0000256" key="1">
    <source>
        <dbReference type="ARBA" id="ARBA00022723"/>
    </source>
</evidence>
<dbReference type="PANTHER" id="PTHR36206">
    <property type="entry name" value="ASPERCRYPTIN BIOSYNTHESIS CLUSTER-SPECIFIC TRANSCRIPTION REGULATOR ATNN-RELATED"/>
    <property type="match status" value="1"/>
</dbReference>
<dbReference type="SUPFAM" id="SSF57701">
    <property type="entry name" value="Zn2/Cys6 DNA-binding domain"/>
    <property type="match status" value="1"/>
</dbReference>
<dbReference type="EMBL" id="JAOQAZ010000005">
    <property type="protein sequence ID" value="KAJ4265998.1"/>
    <property type="molecule type" value="Genomic_DNA"/>
</dbReference>
<dbReference type="Proteomes" id="UP001152049">
    <property type="component" value="Unassembled WGS sequence"/>
</dbReference>
<dbReference type="GO" id="GO:0000981">
    <property type="term" value="F:DNA-binding transcription factor activity, RNA polymerase II-specific"/>
    <property type="evidence" value="ECO:0007669"/>
    <property type="project" value="InterPro"/>
</dbReference>
<dbReference type="GO" id="GO:0003677">
    <property type="term" value="F:DNA binding"/>
    <property type="evidence" value="ECO:0007669"/>
    <property type="project" value="UniProtKB-KW"/>
</dbReference>
<dbReference type="InterPro" id="IPR052360">
    <property type="entry name" value="Transcr_Regulatory_Proteins"/>
</dbReference>
<keyword evidence="5" id="KW-0804">Transcription</keyword>
<keyword evidence="3" id="KW-0805">Transcription regulation</keyword>
<dbReference type="PROSITE" id="PS00463">
    <property type="entry name" value="ZN2_CY6_FUNGAL_1"/>
    <property type="match status" value="1"/>
</dbReference>
<accession>A0A9W8VGG2</accession>
<reference evidence="8" key="1">
    <citation type="submission" date="2022-09" db="EMBL/GenBank/DDBJ databases">
        <title>Fusarium specimens isolated from Avocado Roots.</title>
        <authorList>
            <person name="Stajich J."/>
            <person name="Roper C."/>
            <person name="Heimlech-Rivalta G."/>
        </authorList>
    </citation>
    <scope>NUCLEOTIDE SEQUENCE</scope>
    <source>
        <strain evidence="8">CF00136</strain>
    </source>
</reference>
<dbReference type="PANTHER" id="PTHR36206:SF13">
    <property type="entry name" value="TRANSCRIPTIONAL REGULATORY PROTEIN MOC3"/>
    <property type="match status" value="1"/>
</dbReference>
<dbReference type="Gene3D" id="4.10.240.10">
    <property type="entry name" value="Zn(2)-C6 fungal-type DNA-binding domain"/>
    <property type="match status" value="1"/>
</dbReference>
<evidence type="ECO:0000256" key="3">
    <source>
        <dbReference type="ARBA" id="ARBA00023015"/>
    </source>
</evidence>
<evidence type="ECO:0000256" key="6">
    <source>
        <dbReference type="ARBA" id="ARBA00023242"/>
    </source>
</evidence>
<keyword evidence="6" id="KW-0539">Nucleus</keyword>
<evidence type="ECO:0000256" key="2">
    <source>
        <dbReference type="ARBA" id="ARBA00022833"/>
    </source>
</evidence>
<evidence type="ECO:0000313" key="9">
    <source>
        <dbReference type="Proteomes" id="UP001152049"/>
    </source>
</evidence>
<keyword evidence="4" id="KW-0238">DNA-binding</keyword>
<dbReference type="InterPro" id="IPR036864">
    <property type="entry name" value="Zn2-C6_fun-type_DNA-bd_sf"/>
</dbReference>
<evidence type="ECO:0000256" key="5">
    <source>
        <dbReference type="ARBA" id="ARBA00023163"/>
    </source>
</evidence>
<dbReference type="InterPro" id="IPR001138">
    <property type="entry name" value="Zn2Cys6_DnaBD"/>
</dbReference>
<protein>
    <recommendedName>
        <fullName evidence="7">Zn(2)-C6 fungal-type domain-containing protein</fullName>
    </recommendedName>
</protein>
<dbReference type="PRINTS" id="PR00755">
    <property type="entry name" value="AFLATOXINBRP"/>
</dbReference>
<evidence type="ECO:0000313" key="8">
    <source>
        <dbReference type="EMBL" id="KAJ4265998.1"/>
    </source>
</evidence>
<dbReference type="SMART" id="SM00066">
    <property type="entry name" value="GAL4"/>
    <property type="match status" value="1"/>
</dbReference>
<feature type="domain" description="Zn(2)-C6 fungal-type" evidence="7">
    <location>
        <begin position="17"/>
        <end position="45"/>
    </location>
</feature>
<dbReference type="OrthoDB" id="3172332at2759"/>
<organism evidence="8 9">
    <name type="scientific">Fusarium torreyae</name>
    <dbReference type="NCBI Taxonomy" id="1237075"/>
    <lineage>
        <taxon>Eukaryota</taxon>
        <taxon>Fungi</taxon>
        <taxon>Dikarya</taxon>
        <taxon>Ascomycota</taxon>
        <taxon>Pezizomycotina</taxon>
        <taxon>Sordariomycetes</taxon>
        <taxon>Hypocreomycetidae</taxon>
        <taxon>Hypocreales</taxon>
        <taxon>Nectriaceae</taxon>
        <taxon>Fusarium</taxon>
    </lineage>
</organism>